<feature type="compositionally biased region" description="Gly residues" evidence="2">
    <location>
        <begin position="122"/>
        <end position="192"/>
    </location>
</feature>
<dbReference type="SMART" id="SM00360">
    <property type="entry name" value="RRM"/>
    <property type="match status" value="1"/>
</dbReference>
<dbReference type="InterPro" id="IPR052462">
    <property type="entry name" value="SLIRP/GR-RBP-like"/>
</dbReference>
<dbReference type="PANTHER" id="PTHR48027">
    <property type="entry name" value="HETEROGENEOUS NUCLEAR RIBONUCLEOPROTEIN 87F-RELATED"/>
    <property type="match status" value="1"/>
</dbReference>
<evidence type="ECO:0000256" key="1">
    <source>
        <dbReference type="ARBA" id="ARBA00022884"/>
    </source>
</evidence>
<feature type="domain" description="RRM" evidence="3">
    <location>
        <begin position="1"/>
        <end position="79"/>
    </location>
</feature>
<feature type="region of interest" description="Disordered" evidence="2">
    <location>
        <begin position="122"/>
        <end position="250"/>
    </location>
</feature>
<gene>
    <name evidence="4" type="ordered locus">NATL1_00121</name>
</gene>
<dbReference type="InterPro" id="IPR012677">
    <property type="entry name" value="Nucleotide-bd_a/b_plait_sf"/>
</dbReference>
<dbReference type="GO" id="GO:0003723">
    <property type="term" value="F:RNA binding"/>
    <property type="evidence" value="ECO:0007669"/>
    <property type="project" value="UniProtKB-KW"/>
</dbReference>
<evidence type="ECO:0000256" key="2">
    <source>
        <dbReference type="SAM" id="MobiDB-lite"/>
    </source>
</evidence>
<dbReference type="Pfam" id="PF00076">
    <property type="entry name" value="RRM_1"/>
    <property type="match status" value="1"/>
</dbReference>
<dbReference type="InterPro" id="IPR000504">
    <property type="entry name" value="RRM_dom"/>
</dbReference>
<dbReference type="RefSeq" id="WP_011822814.1">
    <property type="nucleotide sequence ID" value="NC_008819.1"/>
</dbReference>
<proteinExistence type="predicted"/>
<dbReference type="EMBL" id="CP000553">
    <property type="protein sequence ID" value="ABM74576.1"/>
    <property type="molecule type" value="Genomic_DNA"/>
</dbReference>
<keyword evidence="1" id="KW-0694">RNA-binding</keyword>
<dbReference type="PROSITE" id="PS50102">
    <property type="entry name" value="RRM"/>
    <property type="match status" value="1"/>
</dbReference>
<evidence type="ECO:0000259" key="3">
    <source>
        <dbReference type="PROSITE" id="PS50102"/>
    </source>
</evidence>
<dbReference type="SUPFAM" id="SSF54928">
    <property type="entry name" value="RNA-binding domain, RBD"/>
    <property type="match status" value="1"/>
</dbReference>
<dbReference type="InterPro" id="IPR035979">
    <property type="entry name" value="RBD_domain_sf"/>
</dbReference>
<protein>
    <submittedName>
        <fullName evidence="4">RNA-binding region RNP-1 (RNA recognition motif)</fullName>
    </submittedName>
</protein>
<dbReference type="AlphaFoldDB" id="A2BZB6"/>
<organism evidence="4 5">
    <name type="scientific">Prochlorococcus marinus (strain NATL1A)</name>
    <dbReference type="NCBI Taxonomy" id="167555"/>
    <lineage>
        <taxon>Bacteria</taxon>
        <taxon>Bacillati</taxon>
        <taxon>Cyanobacteriota</taxon>
        <taxon>Cyanophyceae</taxon>
        <taxon>Synechococcales</taxon>
        <taxon>Prochlorococcaceae</taxon>
        <taxon>Prochlorococcus</taxon>
    </lineage>
</organism>
<name>A2BZB6_PROM1</name>
<sequence>MSIFVGNLPFRAEQEDVMELFSPFGEVSNCSLPLERDTGRKRGFAFVEMADEAVEASAIESLQGAELMGRPLRINKAEPRGSAPRRGGYGGGGGGGYGGGGYGGGGQGGYGGGGQGGYGGGGQGGYGGGGQGGYGGGGQGGYGGGGQGGYGGGGQGGYGGGGQGGYGGGGQGGYGGGGQGGYGGGGYGGGGQADQSAQDRPSGAKGWEDRSHGNASQDVNDFDQGRSRRRRGASPEGGADSTADYGGAES</sequence>
<evidence type="ECO:0000313" key="4">
    <source>
        <dbReference type="EMBL" id="ABM74576.1"/>
    </source>
</evidence>
<dbReference type="eggNOG" id="COG0724">
    <property type="taxonomic scope" value="Bacteria"/>
</dbReference>
<reference evidence="5" key="1">
    <citation type="journal article" date="2007" name="PLoS Genet.">
        <title>Patterns and implications of gene gain and loss in the evolution of Prochlorococcus.</title>
        <authorList>
            <person name="Kettler G.C."/>
            <person name="Martiny A.C."/>
            <person name="Huang K."/>
            <person name="Zucker J."/>
            <person name="Coleman M.L."/>
            <person name="Rodrigue S."/>
            <person name="Chen F."/>
            <person name="Lapidus A."/>
            <person name="Ferriera S."/>
            <person name="Johnson J."/>
            <person name="Steglich C."/>
            <person name="Church G.M."/>
            <person name="Richardson P."/>
            <person name="Chisholm S.W."/>
        </authorList>
    </citation>
    <scope>NUCLEOTIDE SEQUENCE [LARGE SCALE GENOMIC DNA]</scope>
    <source>
        <strain evidence="5">NATL1A</strain>
    </source>
</reference>
<dbReference type="KEGG" id="pme:NATL1_00121"/>
<dbReference type="Gene3D" id="3.30.70.330">
    <property type="match status" value="1"/>
</dbReference>
<dbReference type="HOGENOM" id="CLU_012062_28_1_3"/>
<evidence type="ECO:0000313" key="5">
    <source>
        <dbReference type="Proteomes" id="UP000002592"/>
    </source>
</evidence>
<dbReference type="Proteomes" id="UP000002592">
    <property type="component" value="Chromosome"/>
</dbReference>
<accession>A2BZB6</accession>